<dbReference type="AlphaFoldDB" id="A0A1Y1S3F7"/>
<dbReference type="VEuPathDB" id="MicrosporidiaDB:ECANGB1_504"/>
<name>A0A1Y1S3F7_9MICR</name>
<proteinExistence type="predicted"/>
<evidence type="ECO:0000313" key="3">
    <source>
        <dbReference type="Proteomes" id="UP000192639"/>
    </source>
</evidence>
<feature type="signal peptide" evidence="1">
    <location>
        <begin position="1"/>
        <end position="20"/>
    </location>
</feature>
<keyword evidence="3" id="KW-1185">Reference proteome</keyword>
<comment type="caution">
    <text evidence="2">The sequence shown here is derived from an EMBL/GenBank/DDBJ whole genome shotgun (WGS) entry which is preliminary data.</text>
</comment>
<feature type="non-terminal residue" evidence="2">
    <location>
        <position position="109"/>
    </location>
</feature>
<keyword evidence="1" id="KW-0732">Signal</keyword>
<evidence type="ECO:0000256" key="1">
    <source>
        <dbReference type="SAM" id="SignalP"/>
    </source>
</evidence>
<evidence type="ECO:0000313" key="2">
    <source>
        <dbReference type="EMBL" id="ORD92764.1"/>
    </source>
</evidence>
<dbReference type="Proteomes" id="UP000192639">
    <property type="component" value="Unassembled WGS sequence"/>
</dbReference>
<feature type="chain" id="PRO_5012847250" evidence="1">
    <location>
        <begin position="21"/>
        <end position="109"/>
    </location>
</feature>
<accession>A0A1Y1S3F7</accession>
<organism evidence="2 3">
    <name type="scientific">Enterospora canceri</name>
    <dbReference type="NCBI Taxonomy" id="1081671"/>
    <lineage>
        <taxon>Eukaryota</taxon>
        <taxon>Fungi</taxon>
        <taxon>Fungi incertae sedis</taxon>
        <taxon>Microsporidia</taxon>
        <taxon>Enterocytozoonidae</taxon>
        <taxon>Enterospora</taxon>
    </lineage>
</organism>
<gene>
    <name evidence="2" type="ORF">ECANGB1_504</name>
</gene>
<protein>
    <submittedName>
        <fullName evidence="2">Uncharacterized protein</fullName>
    </submittedName>
</protein>
<dbReference type="EMBL" id="LWDP01000518">
    <property type="protein sequence ID" value="ORD92764.1"/>
    <property type="molecule type" value="Genomic_DNA"/>
</dbReference>
<sequence>MATQMRVTLVRVTLVRVTLVRVTLVREHVLVLVDFGADGKPITANKEYNEYRITRREGMPETVTVVEYVVGGERIPRRLQSAMMRMCQREQEAAIFSVRRHVVTTLTNI</sequence>
<reference evidence="2 3" key="1">
    <citation type="journal article" date="2017" name="Environ. Microbiol.">
        <title>Decay of the glycolytic pathway and adaptation to intranuclear parasitism within Enterocytozoonidae microsporidia.</title>
        <authorList>
            <person name="Wiredu Boakye D."/>
            <person name="Jaroenlak P."/>
            <person name="Prachumwat A."/>
            <person name="Williams T.A."/>
            <person name="Bateman K.S."/>
            <person name="Itsathitphaisarn O."/>
            <person name="Sritunyalucksana K."/>
            <person name="Paszkiewicz K.H."/>
            <person name="Moore K.A."/>
            <person name="Stentiford G.D."/>
            <person name="Williams B.A."/>
        </authorList>
    </citation>
    <scope>NUCLEOTIDE SEQUENCE [LARGE SCALE GENOMIC DNA]</scope>
    <source>
        <strain evidence="2 3">GB1</strain>
    </source>
</reference>